<name>A0A8T1W100_9STRA</name>
<evidence type="ECO:0000256" key="1">
    <source>
        <dbReference type="SAM" id="Coils"/>
    </source>
</evidence>
<proteinExistence type="predicted"/>
<dbReference type="GO" id="GO:0003723">
    <property type="term" value="F:RNA binding"/>
    <property type="evidence" value="ECO:0007669"/>
    <property type="project" value="TreeGrafter"/>
</dbReference>
<feature type="compositionally biased region" description="Polar residues" evidence="2">
    <location>
        <begin position="592"/>
        <end position="601"/>
    </location>
</feature>
<accession>A0A8T1W100</accession>
<keyword evidence="4" id="KW-1185">Reference proteome</keyword>
<dbReference type="Pfam" id="PF04857">
    <property type="entry name" value="CAF1"/>
    <property type="match status" value="1"/>
</dbReference>
<dbReference type="EMBL" id="JAGDFM010000086">
    <property type="protein sequence ID" value="KAG7387095.1"/>
    <property type="molecule type" value="Genomic_DNA"/>
</dbReference>
<dbReference type="PANTHER" id="PTHR15092:SF47">
    <property type="entry name" value="POLY(A)-SPECIFIC EXORIBONUCLEASE PARN"/>
    <property type="match status" value="1"/>
</dbReference>
<dbReference type="FunFam" id="3.30.420.10:FF:000128">
    <property type="entry name" value="Poly(A)-specific ribonuclease PARN"/>
    <property type="match status" value="1"/>
</dbReference>
<dbReference type="PANTHER" id="PTHR15092">
    <property type="entry name" value="POLY A -SPECIFIC RIBONUCLEASE/TARGET OF EGR1, MEMBER 1"/>
    <property type="match status" value="1"/>
</dbReference>
<gene>
    <name evidence="3" type="ORF">PHYPSEUDO_014749</name>
</gene>
<feature type="region of interest" description="Disordered" evidence="2">
    <location>
        <begin position="570"/>
        <end position="601"/>
    </location>
</feature>
<organism evidence="3 4">
    <name type="scientific">Phytophthora pseudosyringae</name>
    <dbReference type="NCBI Taxonomy" id="221518"/>
    <lineage>
        <taxon>Eukaryota</taxon>
        <taxon>Sar</taxon>
        <taxon>Stramenopiles</taxon>
        <taxon>Oomycota</taxon>
        <taxon>Peronosporomycetes</taxon>
        <taxon>Peronosporales</taxon>
        <taxon>Peronosporaceae</taxon>
        <taxon>Phytophthora</taxon>
    </lineage>
</organism>
<sequence>MLRASQSSLRRSLLFVRPHRFSTVASAAAEPAQDEMNVTRHNFAKHLSELQKDLQLPTCRFVAIDTEFTGLSPNELEREQYLDTLEERYHKVKRAGESFLITQFGLSTVHLDKKDQFQIKTWNFYVFPRPYGSLDERFLCQASSLQFLSEHGFDFNKFIGDGIPFVNLDKTSAMKKRLQRRIDGLTRVNKNLQLSGDGVAFQKDVKEQLDQWIAGGAKKGEKLLVPTRNSFYSMIVHETTRAKASYLYSEAAEGGVEVSYVSKKIKEELIAAKVKELQKEMDEAIGFSKVIEALSESKLPIVGHNALLDFVYVFHQFYKPLPETLAEFKTQLLELFPTIYDTKHVTLRSPLGETLKSTGLSSLFEYMRENVKPGPASLIPSDKRFDTYREALKAEADGSESLLCHEAGFDAFMTAVCFLGLLAHDAKGELPDQLVPKEGSSARLKVRLEELASYKNQLNLMISDQSFLDLGNVDQTIDRARVYRVSSTTKRRIQHVRMEDVFKSSKVQRIVRASDQDAFVVLTEPAEAVNDETKAELGVDITSYDEHVAVEAEKARKEKEEADRKLFEKISAARGSTPSDEATDVDAKEQEASTWSRCTIS</sequence>
<evidence type="ECO:0000313" key="3">
    <source>
        <dbReference type="EMBL" id="KAG7387095.1"/>
    </source>
</evidence>
<feature type="coiled-coil region" evidence="1">
    <location>
        <begin position="168"/>
        <end position="195"/>
    </location>
</feature>
<dbReference type="AlphaFoldDB" id="A0A8T1W100"/>
<keyword evidence="1" id="KW-0175">Coiled coil</keyword>
<dbReference type="OrthoDB" id="1432093at2759"/>
<dbReference type="InterPro" id="IPR051181">
    <property type="entry name" value="CAF1_poly(A)_ribonucleases"/>
</dbReference>
<dbReference type="InterPro" id="IPR006941">
    <property type="entry name" value="RNase_CAF1"/>
</dbReference>
<evidence type="ECO:0000313" key="4">
    <source>
        <dbReference type="Proteomes" id="UP000694044"/>
    </source>
</evidence>
<dbReference type="Proteomes" id="UP000694044">
    <property type="component" value="Unassembled WGS sequence"/>
</dbReference>
<reference evidence="3" key="1">
    <citation type="submission" date="2021-02" db="EMBL/GenBank/DDBJ databases">
        <authorList>
            <person name="Palmer J.M."/>
        </authorList>
    </citation>
    <scope>NUCLEOTIDE SEQUENCE</scope>
    <source>
        <strain evidence="3">SCRP734</strain>
    </source>
</reference>
<dbReference type="GO" id="GO:0000175">
    <property type="term" value="F:3'-5'-RNA exonuclease activity"/>
    <property type="evidence" value="ECO:0007669"/>
    <property type="project" value="TreeGrafter"/>
</dbReference>
<protein>
    <submittedName>
        <fullName evidence="3">Uncharacterized protein</fullName>
    </submittedName>
</protein>
<comment type="caution">
    <text evidence="3">The sequence shown here is derived from an EMBL/GenBank/DDBJ whole genome shotgun (WGS) entry which is preliminary data.</text>
</comment>
<evidence type="ECO:0000256" key="2">
    <source>
        <dbReference type="SAM" id="MobiDB-lite"/>
    </source>
</evidence>